<dbReference type="Gene3D" id="3.40.50.1000">
    <property type="entry name" value="HAD superfamily/HAD-like"/>
    <property type="match status" value="1"/>
</dbReference>
<dbReference type="EMBL" id="JACHHW010000003">
    <property type="protein sequence ID" value="MBB5187094.1"/>
    <property type="molecule type" value="Genomic_DNA"/>
</dbReference>
<reference evidence="2 3" key="1">
    <citation type="submission" date="2020-08" db="EMBL/GenBank/DDBJ databases">
        <title>Genomic Encyclopedia of Type Strains, Phase IV (KMG-IV): sequencing the most valuable type-strain genomes for metagenomic binning, comparative biology and taxonomic classification.</title>
        <authorList>
            <person name="Goeker M."/>
        </authorList>
    </citation>
    <scope>NUCLEOTIDE SEQUENCE [LARGE SCALE GENOMIC DNA]</scope>
    <source>
        <strain evidence="2 3">DSM 25701</strain>
    </source>
</reference>
<accession>A0A840R3I0</accession>
<name>A0A840R3I0_9GAMM</name>
<proteinExistence type="inferred from homology"/>
<gene>
    <name evidence="2" type="ORF">HNQ57_001357</name>
</gene>
<evidence type="ECO:0000313" key="3">
    <source>
        <dbReference type="Proteomes" id="UP000536640"/>
    </source>
</evidence>
<dbReference type="GO" id="GO:0008253">
    <property type="term" value="F:5'-nucleotidase activity"/>
    <property type="evidence" value="ECO:0007669"/>
    <property type="project" value="InterPro"/>
</dbReference>
<dbReference type="AlphaFoldDB" id="A0A840R3I0"/>
<evidence type="ECO:0000313" key="2">
    <source>
        <dbReference type="EMBL" id="MBB5187094.1"/>
    </source>
</evidence>
<dbReference type="PANTHER" id="PTHR16504">
    <property type="entry name" value="5'(3')-DEOXYRIBONUCLEOTIDASE"/>
    <property type="match status" value="1"/>
</dbReference>
<dbReference type="GO" id="GO:0009223">
    <property type="term" value="P:pyrimidine deoxyribonucleotide catabolic process"/>
    <property type="evidence" value="ECO:0007669"/>
    <property type="project" value="TreeGrafter"/>
</dbReference>
<organism evidence="2 3">
    <name type="scientific">Zhongshania antarctica</name>
    <dbReference type="NCBI Taxonomy" id="641702"/>
    <lineage>
        <taxon>Bacteria</taxon>
        <taxon>Pseudomonadati</taxon>
        <taxon>Pseudomonadota</taxon>
        <taxon>Gammaproteobacteria</taxon>
        <taxon>Cellvibrionales</taxon>
        <taxon>Spongiibacteraceae</taxon>
        <taxon>Zhongshania</taxon>
    </lineage>
</organism>
<dbReference type="PANTHER" id="PTHR16504:SF4">
    <property type="entry name" value="5'(3')-DEOXYRIBONUCLEOTIDASE"/>
    <property type="match status" value="1"/>
</dbReference>
<dbReference type="Pfam" id="PF06941">
    <property type="entry name" value="NT5C"/>
    <property type="match status" value="1"/>
</dbReference>
<comment type="caution">
    <text evidence="2">The sequence shown here is derived from an EMBL/GenBank/DDBJ whole genome shotgun (WGS) entry which is preliminary data.</text>
</comment>
<dbReference type="SUPFAM" id="SSF56784">
    <property type="entry name" value="HAD-like"/>
    <property type="match status" value="1"/>
</dbReference>
<keyword evidence="3" id="KW-1185">Reference proteome</keyword>
<dbReference type="RefSeq" id="WP_184461823.1">
    <property type="nucleotide sequence ID" value="NZ_JACHHW010000003.1"/>
</dbReference>
<dbReference type="InterPro" id="IPR010708">
    <property type="entry name" value="5'(3')-deoxyribonucleotidase"/>
</dbReference>
<protein>
    <submittedName>
        <fullName evidence="2">5'(3')-deoxyribonucleotidase</fullName>
    </submittedName>
</protein>
<comment type="similarity">
    <text evidence="1">Belongs to the 5'(3')-deoxyribonucleotidase family.</text>
</comment>
<sequence>MRDEASHEPKIVYVDMDDVLCNFAQMYNESKERHPEIEYPHSVPETFLNLAPMDGAIEGFHTLSANPKLDVYILSAPSVFNPHSYTEKRLWVERHLGLDAAHRLILSPHKHLSHGDFLVDDQLDGRGQERFSGELLHFGSQQFPNWPSIVDHIEMRTIDLEDYIIDVGPGWENSVTQLAHDLIEMGFSPSSIRSRDGELEIAGKGNITSKIANAISERAAKLSKMCEFCLLSGTSISAPGRCKKHEK</sequence>
<evidence type="ECO:0000256" key="1">
    <source>
        <dbReference type="ARBA" id="ARBA00009589"/>
    </source>
</evidence>
<dbReference type="Proteomes" id="UP000536640">
    <property type="component" value="Unassembled WGS sequence"/>
</dbReference>
<dbReference type="InterPro" id="IPR036412">
    <property type="entry name" value="HAD-like_sf"/>
</dbReference>
<dbReference type="InterPro" id="IPR023214">
    <property type="entry name" value="HAD_sf"/>
</dbReference>